<evidence type="ECO:0000256" key="6">
    <source>
        <dbReference type="ARBA" id="ARBA00023295"/>
    </source>
</evidence>
<gene>
    <name evidence="12" type="ORF">MAM1_0280d09177</name>
</gene>
<dbReference type="InterPro" id="IPR008928">
    <property type="entry name" value="6-hairpin_glycosidase_sf"/>
</dbReference>
<keyword evidence="6 8" id="KW-0326">Glycosidase</keyword>
<dbReference type="InterPro" id="IPR001701">
    <property type="entry name" value="Glyco_hydro_9"/>
</dbReference>
<evidence type="ECO:0000256" key="1">
    <source>
        <dbReference type="ARBA" id="ARBA00000966"/>
    </source>
</evidence>
<evidence type="ECO:0000256" key="2">
    <source>
        <dbReference type="ARBA" id="ARBA00007072"/>
    </source>
</evidence>
<evidence type="ECO:0000256" key="3">
    <source>
        <dbReference type="ARBA" id="ARBA00022801"/>
    </source>
</evidence>
<keyword evidence="10" id="KW-0472">Membrane</keyword>
<protein>
    <recommendedName>
        <fullName evidence="9">Endoglucanase</fullName>
        <ecNumber evidence="9">3.2.1.4</ecNumber>
    </recommendedName>
</protein>
<evidence type="ECO:0000256" key="9">
    <source>
        <dbReference type="RuleBase" id="RU361166"/>
    </source>
</evidence>
<organism evidence="12">
    <name type="scientific">Mucor ambiguus</name>
    <dbReference type="NCBI Taxonomy" id="91626"/>
    <lineage>
        <taxon>Eukaryota</taxon>
        <taxon>Fungi</taxon>
        <taxon>Fungi incertae sedis</taxon>
        <taxon>Mucoromycota</taxon>
        <taxon>Mucoromycotina</taxon>
        <taxon>Mucoromycetes</taxon>
        <taxon>Mucorales</taxon>
        <taxon>Mucorineae</taxon>
        <taxon>Mucoraceae</taxon>
        <taxon>Mucor</taxon>
    </lineage>
</organism>
<keyword evidence="13" id="KW-1185">Reference proteome</keyword>
<accession>A0A0C9MG00</accession>
<feature type="transmembrane region" description="Helical" evidence="10">
    <location>
        <begin position="547"/>
        <end position="572"/>
    </location>
</feature>
<feature type="active site" evidence="8">
    <location>
        <position position="490"/>
    </location>
</feature>
<keyword evidence="7 8" id="KW-0624">Polysaccharide degradation</keyword>
<keyword evidence="10" id="KW-1133">Transmembrane helix</keyword>
<dbReference type="STRING" id="91626.A0A0C9MG00"/>
<evidence type="ECO:0000313" key="12">
    <source>
        <dbReference type="EMBL" id="GAN09646.1"/>
    </source>
</evidence>
<dbReference type="Gene3D" id="1.50.10.10">
    <property type="match status" value="1"/>
</dbReference>
<evidence type="ECO:0000256" key="7">
    <source>
        <dbReference type="ARBA" id="ARBA00023326"/>
    </source>
</evidence>
<dbReference type="GO" id="GO:0008810">
    <property type="term" value="F:cellulase activity"/>
    <property type="evidence" value="ECO:0007669"/>
    <property type="project" value="UniProtKB-EC"/>
</dbReference>
<keyword evidence="9" id="KW-0732">Signal</keyword>
<dbReference type="InterPro" id="IPR033126">
    <property type="entry name" value="Glyco_hydro_9_Asp/Glu_AS"/>
</dbReference>
<dbReference type="AlphaFoldDB" id="A0A0C9MG00"/>
<dbReference type="PANTHER" id="PTHR22298">
    <property type="entry name" value="ENDO-1,4-BETA-GLUCANASE"/>
    <property type="match status" value="1"/>
</dbReference>
<evidence type="ECO:0000259" key="11">
    <source>
        <dbReference type="Pfam" id="PF00759"/>
    </source>
</evidence>
<feature type="signal peptide" evidence="9">
    <location>
        <begin position="1"/>
        <end position="20"/>
    </location>
</feature>
<dbReference type="Pfam" id="PF00759">
    <property type="entry name" value="Glyco_hydro_9"/>
    <property type="match status" value="1"/>
</dbReference>
<keyword evidence="10" id="KW-0812">Transmembrane</keyword>
<keyword evidence="5 8" id="KW-0119">Carbohydrate metabolism</keyword>
<name>A0A0C9MG00_9FUNG</name>
<comment type="similarity">
    <text evidence="2 8 9">Belongs to the glycosyl hydrolase 9 (cellulase E) family.</text>
</comment>
<feature type="active site" evidence="8">
    <location>
        <position position="499"/>
    </location>
</feature>
<keyword evidence="4 9" id="KW-0136">Cellulose degradation</keyword>
<evidence type="ECO:0000256" key="4">
    <source>
        <dbReference type="ARBA" id="ARBA00023001"/>
    </source>
</evidence>
<dbReference type="PROSITE" id="PS00698">
    <property type="entry name" value="GH9_3"/>
    <property type="match status" value="1"/>
</dbReference>
<proteinExistence type="inferred from homology"/>
<dbReference type="SUPFAM" id="SSF48208">
    <property type="entry name" value="Six-hairpin glycosidases"/>
    <property type="match status" value="1"/>
</dbReference>
<dbReference type="EMBL" id="DF836569">
    <property type="protein sequence ID" value="GAN09646.1"/>
    <property type="molecule type" value="Genomic_DNA"/>
</dbReference>
<dbReference type="InterPro" id="IPR012341">
    <property type="entry name" value="6hp_glycosidase-like_sf"/>
</dbReference>
<evidence type="ECO:0000256" key="8">
    <source>
        <dbReference type="PROSITE-ProRule" id="PRU10060"/>
    </source>
</evidence>
<dbReference type="OrthoDB" id="10257085at2759"/>
<dbReference type="EC" id="3.2.1.4" evidence="9"/>
<evidence type="ECO:0000256" key="10">
    <source>
        <dbReference type="SAM" id="Phobius"/>
    </source>
</evidence>
<dbReference type="GO" id="GO:0030245">
    <property type="term" value="P:cellulose catabolic process"/>
    <property type="evidence" value="ECO:0007669"/>
    <property type="project" value="UniProtKB-KW"/>
</dbReference>
<keyword evidence="3 8" id="KW-0378">Hydrolase</keyword>
<sequence length="668" mass="74888">MRVIISAFLSILCQTALTGANVIDKRSSFTLPPTVLSPSPEYVKLLNHSIMFFEAQRSGKLPDDNRISWRHDSALSDGSDVDYDLSGGYYDAGDYLKNILCIVYISSELYDLYAMLGSTKSNKGTDYIHGYQLANQTKYLRDQVKWATDWLIKAHPSPSTLFVQVGDVEIDNDSFGPDSDIKYPRPSYQINETDFGTDAAAMAATAFASASTFFSNLVDVTNENQDDRKYADTLLTHATQLYSAARNILPYSRYHKSVPTMRHVYSSSGYMDELLLAGVVLYRATKQQFYLDDTIEMYRETRGLNNHTEPLDWDNKWRQWGAFYSLLAEATLDYRDQNEALLVREEAEAYLDGIVSGKTANKTDGGLLFWEAYSKVNSNSLAMSTSFLLLSYSAKLLRPLAETSVEKDALLAKAQRYEDFANSQIDYIFGKNPINQHYVVGERSNSPKYPHSAPASGFTSLKEALKHPEDLSRAHTIYGGGPSRNDSFADVRLDWSQTEVALDYNAPYQNILAYQVMFHAEDPFYMMTDKTSSPYVDQLENKANLPAWGFALAIVLPTLVLLGVSVSAFILFRRRQNDRKAQEEAIYAIHSAKDRYRSQDGITAEEQIRPVANQLGVISGSSGQMPLNGTILVGDTGSTSVSNEKLDLTDHHEKNVAFPPVVSEKHQY</sequence>
<feature type="chain" id="PRO_5005111874" description="Endoglucanase" evidence="9">
    <location>
        <begin position="21"/>
        <end position="668"/>
    </location>
</feature>
<dbReference type="Proteomes" id="UP000053815">
    <property type="component" value="Unassembled WGS sequence"/>
</dbReference>
<evidence type="ECO:0000313" key="13">
    <source>
        <dbReference type="Proteomes" id="UP000053815"/>
    </source>
</evidence>
<feature type="domain" description="Glycoside hydrolase family 9" evidence="11">
    <location>
        <begin position="42"/>
        <end position="511"/>
    </location>
</feature>
<evidence type="ECO:0000256" key="5">
    <source>
        <dbReference type="ARBA" id="ARBA00023277"/>
    </source>
</evidence>
<comment type="catalytic activity">
    <reaction evidence="1 9">
        <text>Endohydrolysis of (1-&gt;4)-beta-D-glucosidic linkages in cellulose, lichenin and cereal beta-D-glucans.</text>
        <dbReference type="EC" id="3.2.1.4"/>
    </reaction>
</comment>
<reference evidence="12" key="1">
    <citation type="submission" date="2014-09" db="EMBL/GenBank/DDBJ databases">
        <title>Draft genome sequence of an oleaginous Mucoromycotina fungus Mucor ambiguus NBRC6742.</title>
        <authorList>
            <person name="Takeda I."/>
            <person name="Yamane N."/>
            <person name="Morita T."/>
            <person name="Tamano K."/>
            <person name="Machida M."/>
            <person name="Baker S."/>
            <person name="Koike H."/>
        </authorList>
    </citation>
    <scope>NUCLEOTIDE SEQUENCE</scope>
    <source>
        <strain evidence="12">NBRC 6742</strain>
    </source>
</reference>